<organism evidence="1">
    <name type="scientific">Tanacetum cinerariifolium</name>
    <name type="common">Dalmatian daisy</name>
    <name type="synonym">Chrysanthemum cinerariifolium</name>
    <dbReference type="NCBI Taxonomy" id="118510"/>
    <lineage>
        <taxon>Eukaryota</taxon>
        <taxon>Viridiplantae</taxon>
        <taxon>Streptophyta</taxon>
        <taxon>Embryophyta</taxon>
        <taxon>Tracheophyta</taxon>
        <taxon>Spermatophyta</taxon>
        <taxon>Magnoliopsida</taxon>
        <taxon>eudicotyledons</taxon>
        <taxon>Gunneridae</taxon>
        <taxon>Pentapetalae</taxon>
        <taxon>asterids</taxon>
        <taxon>campanulids</taxon>
        <taxon>Asterales</taxon>
        <taxon>Asteraceae</taxon>
        <taxon>Asteroideae</taxon>
        <taxon>Anthemideae</taxon>
        <taxon>Anthemidinae</taxon>
        <taxon>Tanacetum</taxon>
    </lineage>
</organism>
<accession>A0A699H286</accession>
<dbReference type="AlphaFoldDB" id="A0A699H286"/>
<comment type="caution">
    <text evidence="1">The sequence shown here is derived from an EMBL/GenBank/DDBJ whole genome shotgun (WGS) entry which is preliminary data.</text>
</comment>
<gene>
    <name evidence="1" type="ORF">Tci_288839</name>
</gene>
<name>A0A699H286_TANCI</name>
<dbReference type="EMBL" id="BKCJ010093160">
    <property type="protein sequence ID" value="GEX16864.1"/>
    <property type="molecule type" value="Genomic_DNA"/>
</dbReference>
<evidence type="ECO:0000313" key="1">
    <source>
        <dbReference type="EMBL" id="GEX16864.1"/>
    </source>
</evidence>
<reference evidence="1" key="1">
    <citation type="journal article" date="2019" name="Sci. Rep.">
        <title>Draft genome of Tanacetum cinerariifolium, the natural source of mosquito coil.</title>
        <authorList>
            <person name="Yamashiro T."/>
            <person name="Shiraishi A."/>
            <person name="Satake H."/>
            <person name="Nakayama K."/>
        </authorList>
    </citation>
    <scope>NUCLEOTIDE SEQUENCE</scope>
</reference>
<sequence length="170" mass="19361">MVQGIVHQCLQREDMRNGDHIPAVPAIENSLAVPEHTTVKTLQAMSPENEAHYELEKEAIHLILIRIGDEIYSTVDACKTDQEMWEAIKWLQQGESLNIQDNVDTTPRYKNDNQSGQFGSQRTVNVVEARENVDSTHHREKMLLCKQAEKGVPLKAKQSDWLADTDKEID</sequence>
<protein>
    <submittedName>
        <fullName evidence="1">Uncharacterized protein</fullName>
    </submittedName>
</protein>
<proteinExistence type="predicted"/>